<dbReference type="InterPro" id="IPR002575">
    <property type="entry name" value="Aminoglycoside_PTrfase"/>
</dbReference>
<dbReference type="Gene3D" id="3.90.1200.10">
    <property type="match status" value="1"/>
</dbReference>
<proteinExistence type="predicted"/>
<organism evidence="3 4">
    <name type="scientific">Actinomadura soli</name>
    <dbReference type="NCBI Taxonomy" id="2508997"/>
    <lineage>
        <taxon>Bacteria</taxon>
        <taxon>Bacillati</taxon>
        <taxon>Actinomycetota</taxon>
        <taxon>Actinomycetes</taxon>
        <taxon>Streptosporangiales</taxon>
        <taxon>Thermomonosporaceae</taxon>
        <taxon>Actinomadura</taxon>
    </lineage>
</organism>
<dbReference type="AlphaFoldDB" id="A0A5C4J0Z3"/>
<feature type="domain" description="Aminoglycoside phosphotransferase" evidence="2">
    <location>
        <begin position="58"/>
        <end position="236"/>
    </location>
</feature>
<dbReference type="EMBL" id="VCKW01000339">
    <property type="protein sequence ID" value="TMQ90009.1"/>
    <property type="molecule type" value="Genomic_DNA"/>
</dbReference>
<dbReference type="GO" id="GO:0016740">
    <property type="term" value="F:transferase activity"/>
    <property type="evidence" value="ECO:0007669"/>
    <property type="project" value="UniProtKB-KW"/>
</dbReference>
<dbReference type="OrthoDB" id="2570531at2"/>
<dbReference type="SUPFAM" id="SSF56112">
    <property type="entry name" value="Protein kinase-like (PK-like)"/>
    <property type="match status" value="1"/>
</dbReference>
<keyword evidence="4" id="KW-1185">Reference proteome</keyword>
<evidence type="ECO:0000259" key="2">
    <source>
        <dbReference type="Pfam" id="PF01636"/>
    </source>
</evidence>
<sequence length="319" mass="34084">MTPGSTSGTAVRPSWDQLPAPLRDGLTERLGPITHVQVQTGGFTPGLAARVSLAAGERVFVKGISADHPLAGRYRDEARVVRALPKAVPAPRLHWDEVIAGWLVLAFDDVPGRHADLSPRSADVGRVVDTVAALAADLTPCPVPDVPDARDELASLVHGWRELAASPQPHPDGWVRRNLGRLAAAETAWLAAADGTTLLHGDINRSNLLINTDQLFLVDWGQPVRGAAWIDIADLIPHLILAGHTPQAAETAVAPALTAVGAAPETLTSYAIAFAGYWARMARRPDPPGVPHLRHHQTRASKAAVRWAAHRTGWLSVRT</sequence>
<gene>
    <name evidence="3" type="ORF">ETD83_37320</name>
</gene>
<evidence type="ECO:0000313" key="3">
    <source>
        <dbReference type="EMBL" id="TMQ90009.1"/>
    </source>
</evidence>
<comment type="caution">
    <text evidence="3">The sequence shown here is derived from an EMBL/GenBank/DDBJ whole genome shotgun (WGS) entry which is preliminary data.</text>
</comment>
<accession>A0A5C4J0Z3</accession>
<keyword evidence="3" id="KW-0808">Transferase</keyword>
<evidence type="ECO:0000313" key="4">
    <source>
        <dbReference type="Proteomes" id="UP000309174"/>
    </source>
</evidence>
<feature type="region of interest" description="Disordered" evidence="1">
    <location>
        <begin position="1"/>
        <end position="21"/>
    </location>
</feature>
<protein>
    <submittedName>
        <fullName evidence="3">Aminoglycoside phosphotransferase family protein</fullName>
    </submittedName>
</protein>
<name>A0A5C4J0Z3_9ACTN</name>
<reference evidence="3 4" key="1">
    <citation type="submission" date="2019-05" db="EMBL/GenBank/DDBJ databases">
        <title>Draft genome sequence of Actinomadura sp. 14C53.</title>
        <authorList>
            <person name="Saricaoglu S."/>
            <person name="Isik K."/>
        </authorList>
    </citation>
    <scope>NUCLEOTIDE SEQUENCE [LARGE SCALE GENOMIC DNA]</scope>
    <source>
        <strain evidence="3 4">14C53</strain>
    </source>
</reference>
<evidence type="ECO:0000256" key="1">
    <source>
        <dbReference type="SAM" id="MobiDB-lite"/>
    </source>
</evidence>
<dbReference type="RefSeq" id="WP_138649918.1">
    <property type="nucleotide sequence ID" value="NZ_VCKW01000339.1"/>
</dbReference>
<dbReference type="Proteomes" id="UP000309174">
    <property type="component" value="Unassembled WGS sequence"/>
</dbReference>
<dbReference type="InterPro" id="IPR011009">
    <property type="entry name" value="Kinase-like_dom_sf"/>
</dbReference>
<dbReference type="Pfam" id="PF01636">
    <property type="entry name" value="APH"/>
    <property type="match status" value="1"/>
</dbReference>